<keyword evidence="4" id="KW-0597">Phosphoprotein</keyword>
<dbReference type="PANTHER" id="PTHR45453">
    <property type="entry name" value="PHOSPHATE REGULON SENSOR PROTEIN PHOR"/>
    <property type="match status" value="1"/>
</dbReference>
<dbReference type="RefSeq" id="WP_271191217.1">
    <property type="nucleotide sequence ID" value="NZ_CP115667.1"/>
</dbReference>
<evidence type="ECO:0000313" key="10">
    <source>
        <dbReference type="EMBL" id="WBW49686.1"/>
    </source>
</evidence>
<dbReference type="InterPro" id="IPR003594">
    <property type="entry name" value="HATPase_dom"/>
</dbReference>
<dbReference type="InterPro" id="IPR005467">
    <property type="entry name" value="His_kinase_dom"/>
</dbReference>
<dbReference type="Pfam" id="PF00512">
    <property type="entry name" value="HisKA"/>
    <property type="match status" value="1"/>
</dbReference>
<organism evidence="10 11">
    <name type="scientific">Peptoniphilus equinus</name>
    <dbReference type="NCBI Taxonomy" id="3016343"/>
    <lineage>
        <taxon>Bacteria</taxon>
        <taxon>Bacillati</taxon>
        <taxon>Bacillota</taxon>
        <taxon>Tissierellia</taxon>
        <taxon>Tissierellales</taxon>
        <taxon>Peptoniphilaceae</taxon>
        <taxon>Peptoniphilus</taxon>
    </lineage>
</organism>
<dbReference type="SMART" id="SM00387">
    <property type="entry name" value="HATPase_c"/>
    <property type="match status" value="1"/>
</dbReference>
<keyword evidence="10" id="KW-0067">ATP-binding</keyword>
<evidence type="ECO:0000256" key="1">
    <source>
        <dbReference type="ARBA" id="ARBA00000085"/>
    </source>
</evidence>
<dbReference type="Gene3D" id="3.30.565.10">
    <property type="entry name" value="Histidine kinase-like ATPase, C-terminal domain"/>
    <property type="match status" value="1"/>
</dbReference>
<dbReference type="EC" id="2.7.13.3" evidence="3"/>
<dbReference type="InterPro" id="IPR036890">
    <property type="entry name" value="HATPase_C_sf"/>
</dbReference>
<evidence type="ECO:0000256" key="8">
    <source>
        <dbReference type="SAM" id="Phobius"/>
    </source>
</evidence>
<feature type="transmembrane region" description="Helical" evidence="8">
    <location>
        <begin position="12"/>
        <end position="29"/>
    </location>
</feature>
<name>A0ABY7QSA9_9FIRM</name>
<gene>
    <name evidence="10" type="ORF">O6R05_06705</name>
</gene>
<dbReference type="Proteomes" id="UP001210339">
    <property type="component" value="Chromosome"/>
</dbReference>
<evidence type="ECO:0000259" key="9">
    <source>
        <dbReference type="PROSITE" id="PS50109"/>
    </source>
</evidence>
<keyword evidence="6" id="KW-0418">Kinase</keyword>
<dbReference type="PRINTS" id="PR00344">
    <property type="entry name" value="BCTRLSENSOR"/>
</dbReference>
<dbReference type="InterPro" id="IPR003661">
    <property type="entry name" value="HisK_dim/P_dom"/>
</dbReference>
<evidence type="ECO:0000256" key="4">
    <source>
        <dbReference type="ARBA" id="ARBA00022553"/>
    </source>
</evidence>
<dbReference type="InterPro" id="IPR050351">
    <property type="entry name" value="BphY/WalK/GraS-like"/>
</dbReference>
<dbReference type="Pfam" id="PF02518">
    <property type="entry name" value="HATPase_c"/>
    <property type="match status" value="1"/>
</dbReference>
<dbReference type="PROSITE" id="PS50109">
    <property type="entry name" value="HIS_KIN"/>
    <property type="match status" value="1"/>
</dbReference>
<evidence type="ECO:0000313" key="11">
    <source>
        <dbReference type="Proteomes" id="UP001210339"/>
    </source>
</evidence>
<dbReference type="CDD" id="cd00082">
    <property type="entry name" value="HisKA"/>
    <property type="match status" value="1"/>
</dbReference>
<protein>
    <recommendedName>
        <fullName evidence="3">histidine kinase</fullName>
        <ecNumber evidence="3">2.7.13.3</ecNumber>
    </recommendedName>
</protein>
<evidence type="ECO:0000256" key="3">
    <source>
        <dbReference type="ARBA" id="ARBA00012438"/>
    </source>
</evidence>
<evidence type="ECO:0000256" key="5">
    <source>
        <dbReference type="ARBA" id="ARBA00022679"/>
    </source>
</evidence>
<comment type="subcellular location">
    <subcellularLocation>
        <location evidence="2">Membrane</location>
    </subcellularLocation>
</comment>
<sequence length="543" mass="61629">MNRLIYRYLRLVALFVFTATIFITGIVQYNNDKARTERELSTLISMVAQTFDHGVDRLVYLDNLANSRDNLHIRYLGAVSYDSKDQSGFTLKPGTLVTASGSWLSEEINVTKELRDSSMLSIGLVQDNFPGYLFHYIPAYVLIIAAVYLFTAFVSKKSTEAIMEPIYKYERSGNYDDLLSVPELTGFVNILSKATEMKRRELFNIKRELDTIISVLENMEEGLLILDSKRRIIMMNGKAMAMLETNRDTMNKSILYVTRREDLVFALEDCYNGNYSEGLFEIGDSYIKYYANPVAYDGDITGAILLLIDETERIRAEKIREEFSANVSHELKTPLTSIYGFAELMSSGLVPESDRQEMDRRILHESKRLLTLIDEIIMISRLESGTQVSTEDINLTDFAKRLEMNFTTYAMERQVSLHVAGSGHFKSNTTMLWELVANLIENAIKYNREGGTVDVSMTMDRQAVLVVRDTGIGIAEKDLDRIFERFYRVEKSRSKKRGGTGLGLSIVKHIVKTLNGKVAIQSKLGEGTTITVTLPIKENRGVK</sequence>
<dbReference type="GO" id="GO:0005524">
    <property type="term" value="F:ATP binding"/>
    <property type="evidence" value="ECO:0007669"/>
    <property type="project" value="UniProtKB-KW"/>
</dbReference>
<dbReference type="PANTHER" id="PTHR45453:SF1">
    <property type="entry name" value="PHOSPHATE REGULON SENSOR PROTEIN PHOR"/>
    <property type="match status" value="1"/>
</dbReference>
<dbReference type="EMBL" id="CP115667">
    <property type="protein sequence ID" value="WBW49686.1"/>
    <property type="molecule type" value="Genomic_DNA"/>
</dbReference>
<dbReference type="InterPro" id="IPR004358">
    <property type="entry name" value="Sig_transdc_His_kin-like_C"/>
</dbReference>
<keyword evidence="10" id="KW-0547">Nucleotide-binding</keyword>
<feature type="domain" description="Histidine kinase" evidence="9">
    <location>
        <begin position="326"/>
        <end position="538"/>
    </location>
</feature>
<dbReference type="CDD" id="cd00075">
    <property type="entry name" value="HATPase"/>
    <property type="match status" value="1"/>
</dbReference>
<proteinExistence type="predicted"/>
<dbReference type="Gene3D" id="3.30.450.20">
    <property type="entry name" value="PAS domain"/>
    <property type="match status" value="1"/>
</dbReference>
<feature type="transmembrane region" description="Helical" evidence="8">
    <location>
        <begin position="133"/>
        <end position="154"/>
    </location>
</feature>
<dbReference type="InterPro" id="IPR036097">
    <property type="entry name" value="HisK_dim/P_sf"/>
</dbReference>
<evidence type="ECO:0000256" key="6">
    <source>
        <dbReference type="ARBA" id="ARBA00022777"/>
    </source>
</evidence>
<keyword evidence="8" id="KW-0812">Transmembrane</keyword>
<evidence type="ECO:0000256" key="2">
    <source>
        <dbReference type="ARBA" id="ARBA00004370"/>
    </source>
</evidence>
<dbReference type="Gene3D" id="1.10.287.130">
    <property type="match status" value="1"/>
</dbReference>
<dbReference type="SMART" id="SM00388">
    <property type="entry name" value="HisKA"/>
    <property type="match status" value="1"/>
</dbReference>
<dbReference type="SUPFAM" id="SSF55874">
    <property type="entry name" value="ATPase domain of HSP90 chaperone/DNA topoisomerase II/histidine kinase"/>
    <property type="match status" value="1"/>
</dbReference>
<reference evidence="10 11" key="1">
    <citation type="submission" date="2023-01" db="EMBL/GenBank/DDBJ databases">
        <authorList>
            <person name="Lee S.H."/>
            <person name="Jung H.S."/>
            <person name="Yun J.U."/>
        </authorList>
    </citation>
    <scope>NUCLEOTIDE SEQUENCE [LARGE SCALE GENOMIC DNA]</scope>
    <source>
        <strain evidence="10 11">CBA3646</strain>
    </source>
</reference>
<keyword evidence="7" id="KW-0902">Two-component regulatory system</keyword>
<comment type="catalytic activity">
    <reaction evidence="1">
        <text>ATP + protein L-histidine = ADP + protein N-phospho-L-histidine.</text>
        <dbReference type="EC" id="2.7.13.3"/>
    </reaction>
</comment>
<keyword evidence="8" id="KW-1133">Transmembrane helix</keyword>
<keyword evidence="11" id="KW-1185">Reference proteome</keyword>
<dbReference type="SUPFAM" id="SSF47384">
    <property type="entry name" value="Homodimeric domain of signal transducing histidine kinase"/>
    <property type="match status" value="1"/>
</dbReference>
<accession>A0ABY7QSA9</accession>
<keyword evidence="8" id="KW-0472">Membrane</keyword>
<keyword evidence="5" id="KW-0808">Transferase</keyword>
<evidence type="ECO:0000256" key="7">
    <source>
        <dbReference type="ARBA" id="ARBA00023012"/>
    </source>
</evidence>